<feature type="compositionally biased region" description="Basic and acidic residues" evidence="1">
    <location>
        <begin position="65"/>
        <end position="74"/>
    </location>
</feature>
<gene>
    <name evidence="2" type="ORF">K435DRAFT_865914</name>
</gene>
<dbReference type="OrthoDB" id="3049134at2759"/>
<dbReference type="AlphaFoldDB" id="A0A4S8LJL0"/>
<feature type="compositionally biased region" description="Polar residues" evidence="1">
    <location>
        <begin position="45"/>
        <end position="64"/>
    </location>
</feature>
<dbReference type="EMBL" id="ML179394">
    <property type="protein sequence ID" value="THU88818.1"/>
    <property type="molecule type" value="Genomic_DNA"/>
</dbReference>
<organism evidence="2 3">
    <name type="scientific">Dendrothele bispora (strain CBS 962.96)</name>
    <dbReference type="NCBI Taxonomy" id="1314807"/>
    <lineage>
        <taxon>Eukaryota</taxon>
        <taxon>Fungi</taxon>
        <taxon>Dikarya</taxon>
        <taxon>Basidiomycota</taxon>
        <taxon>Agaricomycotina</taxon>
        <taxon>Agaricomycetes</taxon>
        <taxon>Agaricomycetidae</taxon>
        <taxon>Agaricales</taxon>
        <taxon>Agaricales incertae sedis</taxon>
        <taxon>Dendrothele</taxon>
    </lineage>
</organism>
<feature type="compositionally biased region" description="Basic and acidic residues" evidence="1">
    <location>
        <begin position="1"/>
        <end position="13"/>
    </location>
</feature>
<protein>
    <submittedName>
        <fullName evidence="2">Uncharacterized protein</fullName>
    </submittedName>
</protein>
<reference evidence="2 3" key="1">
    <citation type="journal article" date="2019" name="Nat. Ecol. Evol.">
        <title>Megaphylogeny resolves global patterns of mushroom evolution.</title>
        <authorList>
            <person name="Varga T."/>
            <person name="Krizsan K."/>
            <person name="Foldi C."/>
            <person name="Dima B."/>
            <person name="Sanchez-Garcia M."/>
            <person name="Sanchez-Ramirez S."/>
            <person name="Szollosi G.J."/>
            <person name="Szarkandi J.G."/>
            <person name="Papp V."/>
            <person name="Albert L."/>
            <person name="Andreopoulos W."/>
            <person name="Angelini C."/>
            <person name="Antonin V."/>
            <person name="Barry K.W."/>
            <person name="Bougher N.L."/>
            <person name="Buchanan P."/>
            <person name="Buyck B."/>
            <person name="Bense V."/>
            <person name="Catcheside P."/>
            <person name="Chovatia M."/>
            <person name="Cooper J."/>
            <person name="Damon W."/>
            <person name="Desjardin D."/>
            <person name="Finy P."/>
            <person name="Geml J."/>
            <person name="Haridas S."/>
            <person name="Hughes K."/>
            <person name="Justo A."/>
            <person name="Karasinski D."/>
            <person name="Kautmanova I."/>
            <person name="Kiss B."/>
            <person name="Kocsube S."/>
            <person name="Kotiranta H."/>
            <person name="LaButti K.M."/>
            <person name="Lechner B.E."/>
            <person name="Liimatainen K."/>
            <person name="Lipzen A."/>
            <person name="Lukacs Z."/>
            <person name="Mihaltcheva S."/>
            <person name="Morgado L.N."/>
            <person name="Niskanen T."/>
            <person name="Noordeloos M.E."/>
            <person name="Ohm R.A."/>
            <person name="Ortiz-Santana B."/>
            <person name="Ovrebo C."/>
            <person name="Racz N."/>
            <person name="Riley R."/>
            <person name="Savchenko A."/>
            <person name="Shiryaev A."/>
            <person name="Soop K."/>
            <person name="Spirin V."/>
            <person name="Szebenyi C."/>
            <person name="Tomsovsky M."/>
            <person name="Tulloss R.E."/>
            <person name="Uehling J."/>
            <person name="Grigoriev I.V."/>
            <person name="Vagvolgyi C."/>
            <person name="Papp T."/>
            <person name="Martin F.M."/>
            <person name="Miettinen O."/>
            <person name="Hibbett D.S."/>
            <person name="Nagy L.G."/>
        </authorList>
    </citation>
    <scope>NUCLEOTIDE SEQUENCE [LARGE SCALE GENOMIC DNA]</scope>
    <source>
        <strain evidence="2 3">CBS 962.96</strain>
    </source>
</reference>
<evidence type="ECO:0000313" key="2">
    <source>
        <dbReference type="EMBL" id="THU88818.1"/>
    </source>
</evidence>
<feature type="region of interest" description="Disordered" evidence="1">
    <location>
        <begin position="1"/>
        <end position="21"/>
    </location>
</feature>
<feature type="compositionally biased region" description="Polar residues" evidence="1">
    <location>
        <begin position="75"/>
        <end position="89"/>
    </location>
</feature>
<keyword evidence="3" id="KW-1185">Reference proteome</keyword>
<proteinExistence type="predicted"/>
<sequence length="302" mass="34079">MAETNFKIKREREAEDDIDLKPKRACTQKANITNQNLVGSGGFFDSQTSDTQYFGFSESQSTGRHGSDGLESQHDFGQNDNDNYAVESQSQEENDFDYPQSQMPCNEEDDDNKFQYINSDFKHLSPITGTPAIPTSPQDHQNLQVDGPSTSYVDSQGHKWGPGTINQEKLNQILRIKYGDAAFLCNIVEKHEAGEDAKNRWQSMRESEPDNSAPRLALFRLLRNAGITDSSDSFSQLNPLRRGHIMVASYLIRIASKLVQHGGQAQDIHMLRDVIEDGRIFLNIADKLVDKEHGARDWIARE</sequence>
<evidence type="ECO:0000313" key="3">
    <source>
        <dbReference type="Proteomes" id="UP000297245"/>
    </source>
</evidence>
<name>A0A4S8LJL0_DENBC</name>
<feature type="region of interest" description="Disordered" evidence="1">
    <location>
        <begin position="36"/>
        <end position="110"/>
    </location>
</feature>
<evidence type="ECO:0000256" key="1">
    <source>
        <dbReference type="SAM" id="MobiDB-lite"/>
    </source>
</evidence>
<accession>A0A4S8LJL0</accession>
<dbReference type="Proteomes" id="UP000297245">
    <property type="component" value="Unassembled WGS sequence"/>
</dbReference>